<reference evidence="10" key="1">
    <citation type="submission" date="2025-08" db="UniProtKB">
        <authorList>
            <consortium name="RefSeq"/>
        </authorList>
    </citation>
    <scope>IDENTIFICATION</scope>
</reference>
<feature type="region of interest" description="Disordered" evidence="7">
    <location>
        <begin position="282"/>
        <end position="305"/>
    </location>
</feature>
<protein>
    <submittedName>
        <fullName evidence="10">Histone deacetylase complex subunit SAP130-A</fullName>
    </submittedName>
</protein>
<evidence type="ECO:0000256" key="5">
    <source>
        <dbReference type="ARBA" id="ARBA00023163"/>
    </source>
</evidence>
<feature type="compositionally biased region" description="Low complexity" evidence="7">
    <location>
        <begin position="575"/>
        <end position="586"/>
    </location>
</feature>
<organism evidence="9 10">
    <name type="scientific">Dinoponera quadriceps</name>
    <name type="common">South American ant</name>
    <dbReference type="NCBI Taxonomy" id="609295"/>
    <lineage>
        <taxon>Eukaryota</taxon>
        <taxon>Metazoa</taxon>
        <taxon>Ecdysozoa</taxon>
        <taxon>Arthropoda</taxon>
        <taxon>Hexapoda</taxon>
        <taxon>Insecta</taxon>
        <taxon>Pterygota</taxon>
        <taxon>Neoptera</taxon>
        <taxon>Endopterygota</taxon>
        <taxon>Hymenoptera</taxon>
        <taxon>Apocrita</taxon>
        <taxon>Aculeata</taxon>
        <taxon>Formicoidea</taxon>
        <taxon>Formicidae</taxon>
        <taxon>Ponerinae</taxon>
        <taxon>Ponerini</taxon>
        <taxon>Dinoponera</taxon>
    </lineage>
</organism>
<keyword evidence="3" id="KW-0678">Repressor</keyword>
<proteinExistence type="inferred from homology"/>
<dbReference type="InterPro" id="IPR031963">
    <property type="entry name" value="SAP130_C"/>
</dbReference>
<keyword evidence="6" id="KW-0539">Nucleus</keyword>
<evidence type="ECO:0000256" key="2">
    <source>
        <dbReference type="ARBA" id="ARBA00007859"/>
    </source>
</evidence>
<dbReference type="PANTHER" id="PTHR13497:SF3">
    <property type="entry name" value="HISTONE DEACETYLASE COMPLEX SUBUNIT SAP130"/>
    <property type="match status" value="1"/>
</dbReference>
<dbReference type="GO" id="GO:0070822">
    <property type="term" value="C:Sin3-type complex"/>
    <property type="evidence" value="ECO:0007669"/>
    <property type="project" value="TreeGrafter"/>
</dbReference>
<name>A0A6P3WWA6_DINQU</name>
<comment type="similarity">
    <text evidence="2">Belongs to the SAP130 family.</text>
</comment>
<keyword evidence="4" id="KW-0805">Transcription regulation</keyword>
<feature type="compositionally biased region" description="Polar residues" evidence="7">
    <location>
        <begin position="282"/>
        <end position="304"/>
    </location>
</feature>
<feature type="region of interest" description="Disordered" evidence="7">
    <location>
        <begin position="200"/>
        <end position="236"/>
    </location>
</feature>
<gene>
    <name evidence="10" type="primary">LOC106741960</name>
</gene>
<dbReference type="GeneID" id="106741960"/>
<dbReference type="Pfam" id="PF16014">
    <property type="entry name" value="SAP130_C"/>
    <property type="match status" value="1"/>
</dbReference>
<evidence type="ECO:0000313" key="10">
    <source>
        <dbReference type="RefSeq" id="XP_014469939.1"/>
    </source>
</evidence>
<feature type="region of interest" description="Disordered" evidence="7">
    <location>
        <begin position="510"/>
        <end position="538"/>
    </location>
</feature>
<comment type="subcellular location">
    <subcellularLocation>
        <location evidence="1">Nucleus</location>
    </subcellularLocation>
</comment>
<evidence type="ECO:0000256" key="6">
    <source>
        <dbReference type="ARBA" id="ARBA00023242"/>
    </source>
</evidence>
<evidence type="ECO:0000313" key="9">
    <source>
        <dbReference type="Proteomes" id="UP000515204"/>
    </source>
</evidence>
<evidence type="ECO:0000259" key="8">
    <source>
        <dbReference type="Pfam" id="PF16014"/>
    </source>
</evidence>
<accession>A0A6P3WWA6</accession>
<evidence type="ECO:0000256" key="4">
    <source>
        <dbReference type="ARBA" id="ARBA00023015"/>
    </source>
</evidence>
<dbReference type="PANTHER" id="PTHR13497">
    <property type="entry name" value="HISTONE DEACETYLASE COMPLEX SUBUNIT SAP130"/>
    <property type="match status" value="1"/>
</dbReference>
<dbReference type="Proteomes" id="UP000515204">
    <property type="component" value="Unplaced"/>
</dbReference>
<dbReference type="KEGG" id="dqu:106741960"/>
<keyword evidence="9" id="KW-1185">Reference proteome</keyword>
<feature type="compositionally biased region" description="Low complexity" evidence="7">
    <location>
        <begin position="551"/>
        <end position="560"/>
    </location>
</feature>
<dbReference type="GO" id="GO:0000122">
    <property type="term" value="P:negative regulation of transcription by RNA polymerase II"/>
    <property type="evidence" value="ECO:0007669"/>
    <property type="project" value="TreeGrafter"/>
</dbReference>
<dbReference type="OrthoDB" id="10048604at2759"/>
<dbReference type="RefSeq" id="XP_014469939.1">
    <property type="nucleotide sequence ID" value="XM_014614453.1"/>
</dbReference>
<feature type="region of interest" description="Disordered" evidence="7">
    <location>
        <begin position="551"/>
        <end position="620"/>
    </location>
</feature>
<dbReference type="CTD" id="79595"/>
<evidence type="ECO:0000256" key="3">
    <source>
        <dbReference type="ARBA" id="ARBA00022491"/>
    </source>
</evidence>
<feature type="domain" description="Histone deacetylase complex subunit SAP130 C-terminal" evidence="8">
    <location>
        <begin position="578"/>
        <end position="819"/>
    </location>
</feature>
<sequence length="833" mass="90549">MNTTLGSVNSGDKRLLETTVQTVAQNLTTMQNVPNVQNVQSVVQSSIQSIQSTQTIVGSVGTSSLVGKSVSLDMNPKLSLMKPVVPSGTTSSTDTSKITTLCPVGSTVRIIPPGMLNTVERQNQSQSQQLTQQISMPATYHVPRGPAAVANISAPRSTVATPIVRANTGQTVPTTRSCNTTISNPQWQPKTTSVVYAQPQRHPTTPSVNRMSRPSSVYTGQQPRLITPSSQGRSVQATITGSPSRLVSPILQTNNSITTRLPLAQSRPPTPQVVTVTQTSQLGRSSAQTIQPTSQSSRPLTTTGAAKRVAVSASVVETTNRISSTSAVTVEPTVGRQLSINTVAGPSTGTVSHIVIPSQQVQQQQGASRVVQTVTSLSNLSTVSQVITTTANTSNATRILQTVPTTVARITGMSLHPLPLVPVRATTAPVKAAQSQNIGQTVQIKSPQQASLRVSTTGTNNSTVTTSAQPVQGQYIHPPHTTTYYSFDNYHSPYRQTPTVQPVRLLVEPGYEEPHSKPNASPRPSILRKRDHDNSPIKGAAKNLVPLLASLPSSRSTSSPPCSPRGDQDGGGCPSSGSTTVSATSSPGLDEELEQSRITINPAGEMSPRKKPRKQQLTGVELTEPRCTEVVMEFFTEQKAKREIKEELKEKSPDKKHTPNVHRDIKSPTQQAEVTIRLRPMPSLLGGFWKNKYGNSRLHHYRRPSDVRPREERRPTVAELAQQKHVLQKLNGWKVYHLSAQMEEFAELEKQAHEKLKMTLMLLESQQTSKSRHIDGLERVNDLIKGNLQRSTLISEGMNEARLQLNAIFQHKQPITEILQRCGNKRAQKKRDK</sequence>
<keyword evidence="5" id="KW-0804">Transcription</keyword>
<evidence type="ECO:0000256" key="7">
    <source>
        <dbReference type="SAM" id="MobiDB-lite"/>
    </source>
</evidence>
<dbReference type="AlphaFoldDB" id="A0A6P3WWA6"/>
<evidence type="ECO:0000256" key="1">
    <source>
        <dbReference type="ARBA" id="ARBA00004123"/>
    </source>
</evidence>
<dbReference type="InterPro" id="IPR024137">
    <property type="entry name" value="His_deAcase_cplx_SAP130"/>
</dbReference>